<dbReference type="SUPFAM" id="SSF53300">
    <property type="entry name" value="vWA-like"/>
    <property type="match status" value="1"/>
</dbReference>
<feature type="region of interest" description="Disordered" evidence="1">
    <location>
        <begin position="243"/>
        <end position="263"/>
    </location>
</feature>
<dbReference type="InterPro" id="IPR036465">
    <property type="entry name" value="vWFA_dom_sf"/>
</dbReference>
<sequence>MNTLAIISLTTPAMLLGAALVALPIVAHLLNRRTRRRIVFPSVALLSAAAASQSSVFKIRRLLLLLLRCAAVVLAVLAFARPVWLGGANASSTDRGAIGDSAAVVVVLDTSASTRQLVSNGQTAASLLRGQANRAIGGLRSGVDAGNVIFADAAPTPVFDTMTRNLAALKQAVDGSQPTDHHADFAGALTLAAELLRNHESDASAKRVLVLTDGQRSNWQELGDIDLPEDIELIVQTLRDDPAAESQHNNGLATPEVRPARPGVGAPTELSVEVARFAPGQERLRVDLLVNGQEVQSQWVRLGANQRQRVGFTHRFDTPGQHRIAYRLDADDALALDNTVWQIVTCAGRLPVVVVGDANPDEPGTAGYYTTRALAPHNNARDRFIVTHLAPTAVRGTALRRAALVIVGDVEGLDRVAEATLLDYIQNGGACFVFAGSKPVLNASLLPWQLVSRFGGARIAEGEWQTPELRGFDLETQDALARAAVGRGWRTMAVRDDARVLLRYRNGQPALASRPVGEGRLLAATFSPASDSGDLGKYAVFVVLMQSLAEQLTAATDSAGQALAGRPVTLVADAEVDPQGPAPRIETPTGATDNNAVFTLATDTPIATLPLADHAGFYAWRQGPATLGRAAVNLDPRESDLRTMPGDALASVLSERGAGNTALVSGGDSSAALNTGGTGIWGWMLLAALGMLCLEMGLLGGWRR</sequence>
<evidence type="ECO:0000256" key="1">
    <source>
        <dbReference type="SAM" id="MobiDB-lite"/>
    </source>
</evidence>
<dbReference type="Gene3D" id="3.40.50.410">
    <property type="entry name" value="von Willebrand factor, type A domain"/>
    <property type="match status" value="1"/>
</dbReference>
<evidence type="ECO:0000259" key="4">
    <source>
        <dbReference type="Pfam" id="PF13519"/>
    </source>
</evidence>
<dbReference type="InterPro" id="IPR011933">
    <property type="entry name" value="Double_TM_dom"/>
</dbReference>
<evidence type="ECO:0000313" key="6">
    <source>
        <dbReference type="Proteomes" id="UP000541810"/>
    </source>
</evidence>
<dbReference type="EMBL" id="JACHGY010000001">
    <property type="protein sequence ID" value="MBB6429557.1"/>
    <property type="molecule type" value="Genomic_DNA"/>
</dbReference>
<feature type="domain" description="VWFA" evidence="4">
    <location>
        <begin position="104"/>
        <end position="215"/>
    </location>
</feature>
<reference evidence="5 6" key="1">
    <citation type="submission" date="2020-08" db="EMBL/GenBank/DDBJ databases">
        <title>Genomic Encyclopedia of Type Strains, Phase IV (KMG-IV): sequencing the most valuable type-strain genomes for metagenomic binning, comparative biology and taxonomic classification.</title>
        <authorList>
            <person name="Goeker M."/>
        </authorList>
    </citation>
    <scope>NUCLEOTIDE SEQUENCE [LARGE SCALE GENOMIC DNA]</scope>
    <source>
        <strain evidence="5 6">DSM 103725</strain>
    </source>
</reference>
<feature type="transmembrane region" description="Helical" evidence="2">
    <location>
        <begin position="680"/>
        <end position="702"/>
    </location>
</feature>
<dbReference type="InterPro" id="IPR002035">
    <property type="entry name" value="VWF_A"/>
</dbReference>
<comment type="caution">
    <text evidence="5">The sequence shown here is derived from an EMBL/GenBank/DDBJ whole genome shotgun (WGS) entry which is preliminary data.</text>
</comment>
<dbReference type="SUPFAM" id="SSF52317">
    <property type="entry name" value="Class I glutamine amidotransferase-like"/>
    <property type="match status" value="1"/>
</dbReference>
<dbReference type="CDD" id="cd00198">
    <property type="entry name" value="vWFA"/>
    <property type="match status" value="1"/>
</dbReference>
<keyword evidence="2" id="KW-0472">Membrane</keyword>
<gene>
    <name evidence="5" type="ORF">HNQ40_001363</name>
</gene>
<feature type="transmembrane region" description="Helical" evidence="2">
    <location>
        <begin position="62"/>
        <end position="84"/>
    </location>
</feature>
<dbReference type="RefSeq" id="WP_184677130.1">
    <property type="nucleotide sequence ID" value="NZ_JACHGY010000001.1"/>
</dbReference>
<dbReference type="InterPro" id="IPR024163">
    <property type="entry name" value="Aerotolerance_reg_N"/>
</dbReference>
<dbReference type="Pfam" id="PF07584">
    <property type="entry name" value="BatA"/>
    <property type="match status" value="1"/>
</dbReference>
<dbReference type="Gene3D" id="3.40.50.880">
    <property type="match status" value="1"/>
</dbReference>
<dbReference type="Proteomes" id="UP000541810">
    <property type="component" value="Unassembled WGS sequence"/>
</dbReference>
<protein>
    <recommendedName>
        <fullName evidence="7">N-terminal double-transmembrane domain-containing protein</fullName>
    </recommendedName>
</protein>
<accession>A0A7X0LK52</accession>
<dbReference type="NCBIfam" id="TIGR02226">
    <property type="entry name" value="two_anch"/>
    <property type="match status" value="1"/>
</dbReference>
<feature type="transmembrane region" description="Helical" evidence="2">
    <location>
        <begin position="6"/>
        <end position="30"/>
    </location>
</feature>
<keyword evidence="2" id="KW-0812">Transmembrane</keyword>
<name>A0A7X0LK52_9BACT</name>
<evidence type="ECO:0000259" key="3">
    <source>
        <dbReference type="Pfam" id="PF07584"/>
    </source>
</evidence>
<keyword evidence="2" id="KW-1133">Transmembrane helix</keyword>
<organism evidence="5 6">
    <name type="scientific">Algisphaera agarilytica</name>
    <dbReference type="NCBI Taxonomy" id="1385975"/>
    <lineage>
        <taxon>Bacteria</taxon>
        <taxon>Pseudomonadati</taxon>
        <taxon>Planctomycetota</taxon>
        <taxon>Phycisphaerae</taxon>
        <taxon>Phycisphaerales</taxon>
        <taxon>Phycisphaeraceae</taxon>
        <taxon>Algisphaera</taxon>
    </lineage>
</organism>
<evidence type="ECO:0008006" key="7">
    <source>
        <dbReference type="Google" id="ProtNLM"/>
    </source>
</evidence>
<dbReference type="Pfam" id="PF13519">
    <property type="entry name" value="VWA_2"/>
    <property type="match status" value="1"/>
</dbReference>
<dbReference type="AlphaFoldDB" id="A0A7X0LK52"/>
<evidence type="ECO:0000256" key="2">
    <source>
        <dbReference type="SAM" id="Phobius"/>
    </source>
</evidence>
<proteinExistence type="predicted"/>
<dbReference type="PANTHER" id="PTHR37464:SF1">
    <property type="entry name" value="BLL2463 PROTEIN"/>
    <property type="match status" value="1"/>
</dbReference>
<feature type="domain" description="Aerotolerance regulator N-terminal" evidence="3">
    <location>
        <begin position="8"/>
        <end position="82"/>
    </location>
</feature>
<evidence type="ECO:0000313" key="5">
    <source>
        <dbReference type="EMBL" id="MBB6429557.1"/>
    </source>
</evidence>
<dbReference type="PANTHER" id="PTHR37464">
    <property type="entry name" value="BLL2463 PROTEIN"/>
    <property type="match status" value="1"/>
</dbReference>
<dbReference type="InterPro" id="IPR029062">
    <property type="entry name" value="Class_I_gatase-like"/>
</dbReference>
<keyword evidence="6" id="KW-1185">Reference proteome</keyword>